<keyword evidence="1" id="KW-1133">Transmembrane helix</keyword>
<keyword evidence="1" id="KW-0812">Transmembrane</keyword>
<dbReference type="EMBL" id="JAFIQS010000004">
    <property type="protein sequence ID" value="KAG5170605.1"/>
    <property type="molecule type" value="Genomic_DNA"/>
</dbReference>
<reference evidence="5" key="1">
    <citation type="submission" date="2021-02" db="EMBL/GenBank/DDBJ databases">
        <title>Psilocybe cubensis genome.</title>
        <authorList>
            <person name="Mckernan K.J."/>
            <person name="Crawford S."/>
            <person name="Trippe A."/>
            <person name="Kane L.T."/>
            <person name="Mclaughlin S."/>
        </authorList>
    </citation>
    <scope>NUCLEOTIDE SEQUENCE [LARGE SCALE GENOMIC DNA]</scope>
    <source>
        <strain evidence="5">MGC-MH-2018</strain>
    </source>
</reference>
<dbReference type="EMBL" id="JAFIQS010000004">
    <property type="protein sequence ID" value="KAG5170785.1"/>
    <property type="molecule type" value="Genomic_DNA"/>
</dbReference>
<accession>A0A8H7XZC8</accession>
<sequence length="242" mass="26794">MATYYYECAVQGLPRQYSAITESTAQGQTTPCIMGLAVNTDCKSDTVCPCQPPYILLLFSLIAELIADILIIRRSWTILIVETRVSFFRLTHRWRAVALGYNSSVFIMLSSAVWFGIYVKLAQQYPMLVVYALSATALVSLLAINVPVITGPPSNKGRRTRLPVAGQDVIQLNRLQPTTAAGHDVIQHNRLQPMTDAVNHETLANIAEAVDRNASKIYSDKDSGKDIQFRAPNNSVESLFDD</sequence>
<dbReference type="EMBL" id="JAFIQS010000010">
    <property type="protein sequence ID" value="KAG5165406.1"/>
    <property type="molecule type" value="Genomic_DNA"/>
</dbReference>
<organism evidence="5">
    <name type="scientific">Psilocybe cubensis</name>
    <name type="common">Psychedelic mushroom</name>
    <name type="synonym">Stropharia cubensis</name>
    <dbReference type="NCBI Taxonomy" id="181762"/>
    <lineage>
        <taxon>Eukaryota</taxon>
        <taxon>Fungi</taxon>
        <taxon>Dikarya</taxon>
        <taxon>Basidiomycota</taxon>
        <taxon>Agaricomycotina</taxon>
        <taxon>Agaricomycetes</taxon>
        <taxon>Agaricomycetidae</taxon>
        <taxon>Agaricales</taxon>
        <taxon>Agaricineae</taxon>
        <taxon>Strophariaceae</taxon>
        <taxon>Psilocybe</taxon>
    </lineage>
</organism>
<feature type="transmembrane region" description="Helical" evidence="1">
    <location>
        <begin position="129"/>
        <end position="149"/>
    </location>
</feature>
<evidence type="ECO:0000313" key="5">
    <source>
        <dbReference type="EMBL" id="KAG5170785.1"/>
    </source>
</evidence>
<evidence type="ECO:0000256" key="1">
    <source>
        <dbReference type="SAM" id="Phobius"/>
    </source>
</evidence>
<protein>
    <submittedName>
        <fullName evidence="5">Uncharacterized protein</fullName>
    </submittedName>
</protein>
<name>A0A8H7XZC8_PSICU</name>
<dbReference type="AlphaFoldDB" id="A0A8H7XZC8"/>
<evidence type="ECO:0000313" key="2">
    <source>
        <dbReference type="EMBL" id="KAG5162687.1"/>
    </source>
</evidence>
<feature type="transmembrane region" description="Helical" evidence="1">
    <location>
        <begin position="54"/>
        <end position="73"/>
    </location>
</feature>
<evidence type="ECO:0000313" key="3">
    <source>
        <dbReference type="EMBL" id="KAG5165406.1"/>
    </source>
</evidence>
<evidence type="ECO:0000313" key="4">
    <source>
        <dbReference type="EMBL" id="KAG5170605.1"/>
    </source>
</evidence>
<proteinExistence type="predicted"/>
<dbReference type="EMBL" id="JAFIQS010000018">
    <property type="protein sequence ID" value="KAG5162687.1"/>
    <property type="molecule type" value="Genomic_DNA"/>
</dbReference>
<keyword evidence="1" id="KW-0472">Membrane</keyword>
<gene>
    <name evidence="4" type="ORF">JR316_004994</name>
    <name evidence="5" type="ORF">JR316_005176</name>
    <name evidence="3" type="ORF">JR316_010102</name>
    <name evidence="2" type="ORF">JR316_012572</name>
</gene>
<feature type="transmembrane region" description="Helical" evidence="1">
    <location>
        <begin position="94"/>
        <end position="117"/>
    </location>
</feature>
<comment type="caution">
    <text evidence="5">The sequence shown here is derived from an EMBL/GenBank/DDBJ whole genome shotgun (WGS) entry which is preliminary data.</text>
</comment>